<dbReference type="Pfam" id="PF05258">
    <property type="entry name" value="DciA"/>
    <property type="match status" value="1"/>
</dbReference>
<dbReference type="eggNOG" id="COG5512">
    <property type="taxonomic scope" value="Bacteria"/>
</dbReference>
<evidence type="ECO:0000256" key="1">
    <source>
        <dbReference type="SAM" id="MobiDB-lite"/>
    </source>
</evidence>
<dbReference type="AlphaFoldDB" id="E3CV89"/>
<evidence type="ECO:0008006" key="4">
    <source>
        <dbReference type="Google" id="ProtNLM"/>
    </source>
</evidence>
<dbReference type="PANTHER" id="PTHR36456">
    <property type="entry name" value="UPF0232 PROTEIN SCO3875"/>
    <property type="match status" value="1"/>
</dbReference>
<dbReference type="PANTHER" id="PTHR36456:SF1">
    <property type="entry name" value="UPF0232 PROTEIN SCO3875"/>
    <property type="match status" value="1"/>
</dbReference>
<gene>
    <name evidence="2" type="ORF">Apau_0005</name>
</gene>
<keyword evidence="3" id="KW-1185">Reference proteome</keyword>
<evidence type="ECO:0000313" key="3">
    <source>
        <dbReference type="Proteomes" id="UP000005096"/>
    </source>
</evidence>
<proteinExistence type="predicted"/>
<dbReference type="RefSeq" id="WP_006299583.1">
    <property type="nucleotide sequence ID" value="NZ_CM001022.1"/>
</dbReference>
<dbReference type="STRING" id="584708.Apau_0005"/>
<evidence type="ECO:0000313" key="2">
    <source>
        <dbReference type="EMBL" id="EFQ22446.1"/>
    </source>
</evidence>
<dbReference type="Proteomes" id="UP000005096">
    <property type="component" value="Chromosome"/>
</dbReference>
<reference evidence="2 3" key="1">
    <citation type="journal article" date="2010" name="Stand. Genomic Sci.">
        <title>Non-contiguous finished genome sequence of Aminomonas paucivorans type strain (GLU-3).</title>
        <authorList>
            <person name="Pitluck S."/>
            <person name="Yasawong M."/>
            <person name="Held B."/>
            <person name="Lapidus A."/>
            <person name="Nolan M."/>
            <person name="Copeland A."/>
            <person name="Lucas S."/>
            <person name="Del Rio T.G."/>
            <person name="Tice H."/>
            <person name="Cheng J.F."/>
            <person name="Chertkov O."/>
            <person name="Goodwin L."/>
            <person name="Tapia R."/>
            <person name="Han C."/>
            <person name="Liolios K."/>
            <person name="Ivanova N."/>
            <person name="Mavromatis K."/>
            <person name="Ovchinnikova G."/>
            <person name="Pati A."/>
            <person name="Chen A."/>
            <person name="Palaniappan K."/>
            <person name="Land M."/>
            <person name="Hauser L."/>
            <person name="Chang Y.J."/>
            <person name="Jeffries C.D."/>
            <person name="Pukall R."/>
            <person name="Spring S."/>
            <person name="Rohde M."/>
            <person name="Sikorski J."/>
            <person name="Goker M."/>
            <person name="Woyke T."/>
            <person name="Bristow J."/>
            <person name="Eisen J.A."/>
            <person name="Markowitz V."/>
            <person name="Hugenholtz P."/>
            <person name="Kyrpides N.C."/>
            <person name="Klenk H.P."/>
        </authorList>
    </citation>
    <scope>NUCLEOTIDE SEQUENCE [LARGE SCALE GENOMIC DNA]</scope>
    <source>
        <strain evidence="2 3">DSM 12260</strain>
    </source>
</reference>
<dbReference type="HOGENOM" id="CLU_1640255_0_0_0"/>
<dbReference type="EMBL" id="CM001022">
    <property type="protein sequence ID" value="EFQ22446.1"/>
    <property type="molecule type" value="Genomic_DNA"/>
</dbReference>
<accession>E3CV89</accession>
<organism evidence="2 3">
    <name type="scientific">Aminomonas paucivorans DSM 12260</name>
    <dbReference type="NCBI Taxonomy" id="584708"/>
    <lineage>
        <taxon>Bacteria</taxon>
        <taxon>Thermotogati</taxon>
        <taxon>Synergistota</taxon>
        <taxon>Synergistia</taxon>
        <taxon>Synergistales</taxon>
        <taxon>Synergistaceae</taxon>
        <taxon>Aminomonas</taxon>
    </lineage>
</organism>
<sequence>MASRTRFLREVLESGVSPELHLAFTLARVCREWESLLGRALGSRTAPRRLEGRVLFVAAESPAAAQALQFERARLLRELKERFQLPLEELRVQVGSIRSTPAPGAPRRRASPPPVPLSEEEVSRQEQAFREKVADPEIAQALARLAVACRRRFGPRNGERS</sequence>
<feature type="region of interest" description="Disordered" evidence="1">
    <location>
        <begin position="96"/>
        <end position="131"/>
    </location>
</feature>
<feature type="compositionally biased region" description="Basic and acidic residues" evidence="1">
    <location>
        <begin position="121"/>
        <end position="131"/>
    </location>
</feature>
<dbReference type="InterPro" id="IPR007922">
    <property type="entry name" value="DciA-like"/>
</dbReference>
<name>E3CV89_9BACT</name>
<protein>
    <recommendedName>
        <fullName evidence="4">DUF721 domain-containing protein</fullName>
    </recommendedName>
</protein>
<dbReference type="PaxDb" id="584708-Apau_0005"/>